<dbReference type="PANTHER" id="PTHR10098:SF108">
    <property type="entry name" value="TETRATRICOPEPTIDE REPEAT PROTEIN 28"/>
    <property type="match status" value="1"/>
</dbReference>
<dbReference type="InterPro" id="IPR011990">
    <property type="entry name" value="TPR-like_helical_dom_sf"/>
</dbReference>
<dbReference type="RefSeq" id="WP_265764258.1">
    <property type="nucleotide sequence ID" value="NZ_JAGGJA010000001.1"/>
</dbReference>
<evidence type="ECO:0000256" key="3">
    <source>
        <dbReference type="SAM" id="SignalP"/>
    </source>
</evidence>
<evidence type="ECO:0000313" key="6">
    <source>
        <dbReference type="Proteomes" id="UP001207918"/>
    </source>
</evidence>
<evidence type="ECO:0000259" key="4">
    <source>
        <dbReference type="Pfam" id="PF12770"/>
    </source>
</evidence>
<keyword evidence="3" id="KW-0732">Signal</keyword>
<feature type="repeat" description="TPR" evidence="1">
    <location>
        <begin position="322"/>
        <end position="355"/>
    </location>
</feature>
<feature type="repeat" description="TPR" evidence="1">
    <location>
        <begin position="196"/>
        <end position="229"/>
    </location>
</feature>
<dbReference type="Pfam" id="PF12770">
    <property type="entry name" value="CHAT"/>
    <property type="match status" value="1"/>
</dbReference>
<feature type="region of interest" description="Disordered" evidence="2">
    <location>
        <begin position="804"/>
        <end position="832"/>
    </location>
</feature>
<evidence type="ECO:0000256" key="2">
    <source>
        <dbReference type="SAM" id="MobiDB-lite"/>
    </source>
</evidence>
<dbReference type="SMART" id="SM00028">
    <property type="entry name" value="TPR"/>
    <property type="match status" value="9"/>
</dbReference>
<dbReference type="PROSITE" id="PS50005">
    <property type="entry name" value="TPR"/>
    <property type="match status" value="7"/>
</dbReference>
<dbReference type="SUPFAM" id="SSF48452">
    <property type="entry name" value="TPR-like"/>
    <property type="match status" value="4"/>
</dbReference>
<feature type="repeat" description="TPR" evidence="1">
    <location>
        <begin position="238"/>
        <end position="271"/>
    </location>
</feature>
<feature type="signal peptide" evidence="3">
    <location>
        <begin position="1"/>
        <end position="26"/>
    </location>
</feature>
<dbReference type="EMBL" id="JAGGJA010000001">
    <property type="protein sequence ID" value="MCW9705594.1"/>
    <property type="molecule type" value="Genomic_DNA"/>
</dbReference>
<dbReference type="InterPro" id="IPR019734">
    <property type="entry name" value="TPR_rpt"/>
</dbReference>
<comment type="caution">
    <text evidence="5">The sequence shown here is derived from an EMBL/GenBank/DDBJ whole genome shotgun (WGS) entry which is preliminary data.</text>
</comment>
<accession>A0ABT3PK84</accession>
<keyword evidence="1" id="KW-0802">TPR repeat</keyword>
<gene>
    <name evidence="5" type="ORF">J6I44_01945</name>
</gene>
<dbReference type="Gene3D" id="1.25.40.10">
    <property type="entry name" value="Tetratricopeptide repeat domain"/>
    <property type="match status" value="3"/>
</dbReference>
<proteinExistence type="predicted"/>
<feature type="repeat" description="TPR" evidence="1">
    <location>
        <begin position="364"/>
        <end position="397"/>
    </location>
</feature>
<feature type="chain" id="PRO_5045878875" evidence="3">
    <location>
        <begin position="27"/>
        <end position="1022"/>
    </location>
</feature>
<feature type="domain" description="CHAT" evidence="4">
    <location>
        <begin position="721"/>
        <end position="1021"/>
    </location>
</feature>
<organism evidence="5 6">
    <name type="scientific">Fodinibius salsisoli</name>
    <dbReference type="NCBI Taxonomy" id="2820877"/>
    <lineage>
        <taxon>Bacteria</taxon>
        <taxon>Pseudomonadati</taxon>
        <taxon>Balneolota</taxon>
        <taxon>Balneolia</taxon>
        <taxon>Balneolales</taxon>
        <taxon>Balneolaceae</taxon>
        <taxon>Fodinibius</taxon>
    </lineage>
</organism>
<keyword evidence="6" id="KW-1185">Reference proteome</keyword>
<dbReference type="Proteomes" id="UP001207918">
    <property type="component" value="Unassembled WGS sequence"/>
</dbReference>
<dbReference type="PANTHER" id="PTHR10098">
    <property type="entry name" value="RAPSYN-RELATED"/>
    <property type="match status" value="1"/>
</dbReference>
<evidence type="ECO:0000256" key="1">
    <source>
        <dbReference type="PROSITE-ProRule" id="PRU00339"/>
    </source>
</evidence>
<sequence>MQITNTFTRLLTTLFGVLALTVAVQGQDEASTSPAYAKGDALRFAARYDSSNTYLQRSVKEFEASDDSHRKAMAIYKLSLNKYSQDEPGESERLLEEAIVLHQQDGHNDHSFRVKAYHHRGVLAEARADYKKALEWYRKGLKSADSARLPNLQTRLLASIGDVYQSRGNYDRALQQLGKAESYYHRNGVEDKRLLGRIYNSYGVVHQGQGNWETALEYYRQSLEIDQEILPRPHPDLAKGFNNMAITYYYQGDYQRALDHMKNATQVLADFHGENHRLVAAGYNNVGIVYSEMDELDKATDYLKKALAIKKKLLDNGHPDIAIAYQNLGAIHYDMGQYDEAITHYKQAESLYLDHFPEGHPELANTYANLGQAYANKQSYDKALDYYQQDLQINLDKLRADHPFIGDTYTKIGETHGMAGNYEQALKYFRQAADIFIRGSGSEVAAQQLPIEEVLYPTQLVETLQQQARVLQKYADQSGETSPLKQAMQTYLKLTQLVGDLQKSYHRKTSKLQLRKRSAEIYKQGFTTACQLLQKTGNADYKEYAFYFAEKSSGQLLLEQLQHLQARKFAGVPDTLIEQEYELKSRLTTLQEKLKVQAEPSQSTDSLRRRSLEDSLFHSRQALTQHMEQVEQGYPSYYELMYQPLVVRAAEVRRKMLAGNQTMIRYFWGSDDLYAFVLTEEETRLRRLPVDSLLEESIIRYRKQMREVNSVKAFVEESYYLYTQLFDPLRDLIQGNQLTIIPDGPLHHLPFESLVTHAITEDAAERFHELPYLVKDFTISYAPSASYLQVSRATTTDERQRSFLGVAPGFDPDQKAGRQRSYPHSDRPLSPLPLSKREVETLGTLFEEEHSFLTPEGQPALFLEDEATENAFKDIPLTNYRYIHLATHAVVSEEDPGQSAILFSTSEPQDDGVLYTSEIYNLQLDARLVALSACKTGIGSMARGEGMMSLSRAFQYAGAQNLLVSLWDVDDRSSARLMEDFYRHHLQDEGMPLALQRTKRQMIKGVQYAHPKYWAPFIFIGH</sequence>
<reference evidence="5 6" key="1">
    <citation type="submission" date="2021-03" db="EMBL/GenBank/DDBJ databases">
        <title>Aliifodinibius sp. nov., a new bacterium isolated from saline soil.</title>
        <authorList>
            <person name="Galisteo C."/>
            <person name="De La Haba R."/>
            <person name="Sanchez-Porro C."/>
            <person name="Ventosa A."/>
        </authorList>
    </citation>
    <scope>NUCLEOTIDE SEQUENCE [LARGE SCALE GENOMIC DNA]</scope>
    <source>
        <strain evidence="5 6">1BSP15-2V2</strain>
    </source>
</reference>
<dbReference type="InterPro" id="IPR024983">
    <property type="entry name" value="CHAT_dom"/>
</dbReference>
<feature type="repeat" description="TPR" evidence="1">
    <location>
        <begin position="154"/>
        <end position="187"/>
    </location>
</feature>
<feature type="repeat" description="TPR" evidence="1">
    <location>
        <begin position="406"/>
        <end position="439"/>
    </location>
</feature>
<evidence type="ECO:0000313" key="5">
    <source>
        <dbReference type="EMBL" id="MCW9705594.1"/>
    </source>
</evidence>
<name>A0ABT3PK84_9BACT</name>
<dbReference type="Pfam" id="PF13374">
    <property type="entry name" value="TPR_10"/>
    <property type="match status" value="1"/>
</dbReference>
<dbReference type="PROSITE" id="PS50293">
    <property type="entry name" value="TPR_REGION"/>
    <property type="match status" value="2"/>
</dbReference>
<dbReference type="Pfam" id="PF13424">
    <property type="entry name" value="TPR_12"/>
    <property type="match status" value="3"/>
</dbReference>
<protein>
    <submittedName>
        <fullName evidence="5">CHAT domain-containing protein</fullName>
    </submittedName>
</protein>
<feature type="repeat" description="TPR" evidence="1">
    <location>
        <begin position="280"/>
        <end position="313"/>
    </location>
</feature>